<dbReference type="InterPro" id="IPR012712">
    <property type="entry name" value="HpaR/FarR"/>
</dbReference>
<sequence length="150" mass="16756">MIDDTEPADGPALPSTRRSIPIALIRAREKVMGPIREMLSDCGITEQQWRILRVLEEFGPQDASTLADRACLLLPSQTRIVQTLLEKGLVTRQADEKDRRKQTVAITPAGQAIIEDKLDDAKAIAARIEEVIGKEKLTQLLDILEDFQKL</sequence>
<dbReference type="InterPro" id="IPR039422">
    <property type="entry name" value="MarR/SlyA-like"/>
</dbReference>
<dbReference type="InterPro" id="IPR000835">
    <property type="entry name" value="HTH_MarR-typ"/>
</dbReference>
<keyword evidence="3" id="KW-1185">Reference proteome</keyword>
<dbReference type="Proteomes" id="UP000048926">
    <property type="component" value="Unassembled WGS sequence"/>
</dbReference>
<accession>A0A0M6Y274</accession>
<dbReference type="InterPro" id="IPR036390">
    <property type="entry name" value="WH_DNA-bd_sf"/>
</dbReference>
<dbReference type="PANTHER" id="PTHR33164:SF13">
    <property type="entry name" value="4-HYDROXYPHENYLACETATE CATABOLISM PROTEIN"/>
    <property type="match status" value="1"/>
</dbReference>
<gene>
    <name evidence="2" type="ORF">LAL4801_02246</name>
</gene>
<dbReference type="GO" id="GO:0003677">
    <property type="term" value="F:DNA binding"/>
    <property type="evidence" value="ECO:0007669"/>
    <property type="project" value="InterPro"/>
</dbReference>
<dbReference type="EMBL" id="CXST01000001">
    <property type="protein sequence ID" value="CTQ43804.1"/>
    <property type="molecule type" value="Genomic_DNA"/>
</dbReference>
<proteinExistence type="predicted"/>
<feature type="domain" description="HTH marR-type" evidence="1">
    <location>
        <begin position="17"/>
        <end position="149"/>
    </location>
</feature>
<evidence type="ECO:0000313" key="3">
    <source>
        <dbReference type="Proteomes" id="UP000048926"/>
    </source>
</evidence>
<dbReference type="Pfam" id="PF01047">
    <property type="entry name" value="MarR"/>
    <property type="match status" value="1"/>
</dbReference>
<dbReference type="InterPro" id="IPR036388">
    <property type="entry name" value="WH-like_DNA-bd_sf"/>
</dbReference>
<dbReference type="SMART" id="SM00347">
    <property type="entry name" value="HTH_MARR"/>
    <property type="match status" value="1"/>
</dbReference>
<dbReference type="RefSeq" id="WP_055656061.1">
    <property type="nucleotide sequence ID" value="NZ_CXST01000001.1"/>
</dbReference>
<evidence type="ECO:0000313" key="2">
    <source>
        <dbReference type="EMBL" id="CTQ43804.1"/>
    </source>
</evidence>
<organism evidence="2 3">
    <name type="scientific">Roseibium aggregatum</name>
    <dbReference type="NCBI Taxonomy" id="187304"/>
    <lineage>
        <taxon>Bacteria</taxon>
        <taxon>Pseudomonadati</taxon>
        <taxon>Pseudomonadota</taxon>
        <taxon>Alphaproteobacteria</taxon>
        <taxon>Hyphomicrobiales</taxon>
        <taxon>Stappiaceae</taxon>
        <taxon>Roseibium</taxon>
    </lineage>
</organism>
<dbReference type="GO" id="GO:0006950">
    <property type="term" value="P:response to stress"/>
    <property type="evidence" value="ECO:0007669"/>
    <property type="project" value="TreeGrafter"/>
</dbReference>
<dbReference type="STRING" id="187304.B0E33_18245"/>
<dbReference type="PROSITE" id="PS50995">
    <property type="entry name" value="HTH_MARR_2"/>
    <property type="match status" value="1"/>
</dbReference>
<protein>
    <submittedName>
        <fullName evidence="2">Transcriptional regulator SlyA</fullName>
    </submittedName>
</protein>
<dbReference type="Gene3D" id="1.10.10.10">
    <property type="entry name" value="Winged helix-like DNA-binding domain superfamily/Winged helix DNA-binding domain"/>
    <property type="match status" value="1"/>
</dbReference>
<dbReference type="GO" id="GO:0045892">
    <property type="term" value="P:negative regulation of DNA-templated transcription"/>
    <property type="evidence" value="ECO:0007669"/>
    <property type="project" value="InterPro"/>
</dbReference>
<dbReference type="AlphaFoldDB" id="A0A0M6Y274"/>
<dbReference type="PANTHER" id="PTHR33164">
    <property type="entry name" value="TRANSCRIPTIONAL REGULATOR, MARR FAMILY"/>
    <property type="match status" value="1"/>
</dbReference>
<dbReference type="OrthoDB" id="8588347at2"/>
<dbReference type="SUPFAM" id="SSF46785">
    <property type="entry name" value="Winged helix' DNA-binding domain"/>
    <property type="match status" value="1"/>
</dbReference>
<reference evidence="3" key="1">
    <citation type="submission" date="2015-07" db="EMBL/GenBank/DDBJ databases">
        <authorList>
            <person name="Rodrigo-Torres Lidia"/>
            <person name="Arahal R.David."/>
        </authorList>
    </citation>
    <scope>NUCLEOTIDE SEQUENCE [LARGE SCALE GENOMIC DNA]</scope>
    <source>
        <strain evidence="3">CECT 4801</strain>
    </source>
</reference>
<name>A0A0M6Y274_9HYPH</name>
<dbReference type="NCBIfam" id="TIGR02337">
    <property type="entry name" value="HpaR"/>
    <property type="match status" value="1"/>
</dbReference>
<dbReference type="GO" id="GO:0003700">
    <property type="term" value="F:DNA-binding transcription factor activity"/>
    <property type="evidence" value="ECO:0007669"/>
    <property type="project" value="InterPro"/>
</dbReference>
<evidence type="ECO:0000259" key="1">
    <source>
        <dbReference type="PROSITE" id="PS50995"/>
    </source>
</evidence>